<dbReference type="GO" id="GO:0008180">
    <property type="term" value="C:COP9 signalosome"/>
    <property type="evidence" value="ECO:0007669"/>
    <property type="project" value="UniProtKB-KW"/>
</dbReference>
<name>A0A0K8TS86_TABBR</name>
<dbReference type="PANTHER" id="PTHR13339">
    <property type="entry name" value="COP9 SIGNALOSOME COMPLEX SUBUNIT 8"/>
    <property type="match status" value="1"/>
</dbReference>
<dbReference type="GO" id="GO:0005737">
    <property type="term" value="C:cytoplasm"/>
    <property type="evidence" value="ECO:0007669"/>
    <property type="project" value="UniProtKB-SubCell"/>
</dbReference>
<proteinExistence type="evidence at transcript level"/>
<evidence type="ECO:0000259" key="6">
    <source>
        <dbReference type="Pfam" id="PF10075"/>
    </source>
</evidence>
<evidence type="ECO:0000256" key="1">
    <source>
        <dbReference type="ARBA" id="ARBA00004123"/>
    </source>
</evidence>
<dbReference type="GO" id="GO:0010387">
    <property type="term" value="P:COP9 signalosome assembly"/>
    <property type="evidence" value="ECO:0007669"/>
    <property type="project" value="InterPro"/>
</dbReference>
<dbReference type="Gene3D" id="1.25.40.990">
    <property type="match status" value="1"/>
</dbReference>
<dbReference type="GO" id="GO:0000338">
    <property type="term" value="P:protein deneddylation"/>
    <property type="evidence" value="ECO:0007669"/>
    <property type="project" value="InterPro"/>
</dbReference>
<dbReference type="AlphaFoldDB" id="A0A0K8TS86"/>
<evidence type="ECO:0000313" key="7">
    <source>
        <dbReference type="EMBL" id="JAI17222.1"/>
    </source>
</evidence>
<evidence type="ECO:0000256" key="2">
    <source>
        <dbReference type="ARBA" id="ARBA00004496"/>
    </source>
</evidence>
<sequence>MFSTKVEQLIQILEKQELEAENGVASPRLYSELFAVYLYKNDLSNCRFLWKRIPQSIKDGNSELKQMHSVFVSLWNNSSVDFFNAINFEWSQNTAELMFELKEKIRNQTIDLIGKAYTSIFENVLIDMANLPENNVGEICNSLGWEVDPGSHPRLIIPKEKHAEHSINTSAQDQLFVLTEFVSFLEN</sequence>
<feature type="domain" description="CSN8/PSMD8/EIF3K" evidence="6">
    <location>
        <begin position="27"/>
        <end position="162"/>
    </location>
</feature>
<dbReference type="Pfam" id="PF10075">
    <property type="entry name" value="CSN8_PSD8_EIF3K"/>
    <property type="match status" value="1"/>
</dbReference>
<comment type="subcellular location">
    <subcellularLocation>
        <location evidence="2">Cytoplasm</location>
    </subcellularLocation>
    <subcellularLocation>
        <location evidence="1">Nucleus</location>
    </subcellularLocation>
</comment>
<evidence type="ECO:0000256" key="5">
    <source>
        <dbReference type="ARBA" id="ARBA00023242"/>
    </source>
</evidence>
<keyword evidence="3" id="KW-0963">Cytoplasm</keyword>
<keyword evidence="5" id="KW-0539">Nucleus</keyword>
<organism evidence="7">
    <name type="scientific">Tabanus bromius</name>
    <name type="common">Band-eyed brown horse fly</name>
    <dbReference type="NCBI Taxonomy" id="304241"/>
    <lineage>
        <taxon>Eukaryota</taxon>
        <taxon>Metazoa</taxon>
        <taxon>Ecdysozoa</taxon>
        <taxon>Arthropoda</taxon>
        <taxon>Hexapoda</taxon>
        <taxon>Insecta</taxon>
        <taxon>Pterygota</taxon>
        <taxon>Neoptera</taxon>
        <taxon>Endopterygota</taxon>
        <taxon>Diptera</taxon>
        <taxon>Brachycera</taxon>
        <taxon>Tabanomorpha</taxon>
        <taxon>Tabanoidea</taxon>
        <taxon>Tabanidae</taxon>
        <taxon>Tabanus</taxon>
    </lineage>
</organism>
<evidence type="ECO:0000256" key="3">
    <source>
        <dbReference type="ARBA" id="ARBA00022490"/>
    </source>
</evidence>
<dbReference type="PANTHER" id="PTHR13339:SF0">
    <property type="entry name" value="COP9 SIGNALOSOME COMPLEX SUBUNIT 8"/>
    <property type="match status" value="1"/>
</dbReference>
<accession>A0A0K8TS86</accession>
<keyword evidence="4" id="KW-0736">Signalosome</keyword>
<dbReference type="InterPro" id="IPR033464">
    <property type="entry name" value="CSN8_PSD8_EIF3K"/>
</dbReference>
<dbReference type="EMBL" id="GDAI01000381">
    <property type="protein sequence ID" value="JAI17222.1"/>
    <property type="molecule type" value="mRNA"/>
</dbReference>
<reference evidence="7" key="1">
    <citation type="journal article" date="2015" name="Insect Biochem. Mol. Biol.">
        <title>An insight into the sialome of the horse fly, Tabanus bromius.</title>
        <authorList>
            <person name="Ribeiro J.M."/>
            <person name="Kazimirova M."/>
            <person name="Takac P."/>
            <person name="Andersen J.F."/>
            <person name="Francischetti I.M."/>
        </authorList>
    </citation>
    <scope>NUCLEOTIDE SEQUENCE</scope>
</reference>
<protein>
    <submittedName>
        <fullName evidence="7">Putative signalosome subunit 2 csn8</fullName>
    </submittedName>
</protein>
<evidence type="ECO:0000256" key="4">
    <source>
        <dbReference type="ARBA" id="ARBA00022790"/>
    </source>
</evidence>
<dbReference type="InterPro" id="IPR033205">
    <property type="entry name" value="COP9_CSN8"/>
</dbReference>